<dbReference type="SUPFAM" id="SSF46894">
    <property type="entry name" value="C-terminal effector domain of the bipartite response regulators"/>
    <property type="match status" value="1"/>
</dbReference>
<dbReference type="SUPFAM" id="SSF48452">
    <property type="entry name" value="TPR-like"/>
    <property type="match status" value="1"/>
</dbReference>
<dbReference type="Gene3D" id="1.10.10.10">
    <property type="entry name" value="Winged helix-like DNA-binding domain superfamily/Winged helix DNA-binding domain"/>
    <property type="match status" value="1"/>
</dbReference>
<dbReference type="AlphaFoldDB" id="A0A3N0DU58"/>
<keyword evidence="1" id="KW-0547">Nucleotide-binding</keyword>
<evidence type="ECO:0000313" key="5">
    <source>
        <dbReference type="Proteomes" id="UP000277094"/>
    </source>
</evidence>
<dbReference type="SMART" id="SM00028">
    <property type="entry name" value="TPR"/>
    <property type="match status" value="2"/>
</dbReference>
<feature type="domain" description="HTH luxR-type" evidence="3">
    <location>
        <begin position="908"/>
        <end position="973"/>
    </location>
</feature>
<evidence type="ECO:0000259" key="3">
    <source>
        <dbReference type="PROSITE" id="PS50043"/>
    </source>
</evidence>
<dbReference type="Proteomes" id="UP000277094">
    <property type="component" value="Unassembled WGS sequence"/>
</dbReference>
<evidence type="ECO:0000256" key="2">
    <source>
        <dbReference type="ARBA" id="ARBA00022840"/>
    </source>
</evidence>
<dbReference type="InterPro" id="IPR011990">
    <property type="entry name" value="TPR-like_helical_dom_sf"/>
</dbReference>
<dbReference type="GO" id="GO:0005737">
    <property type="term" value="C:cytoplasm"/>
    <property type="evidence" value="ECO:0007669"/>
    <property type="project" value="TreeGrafter"/>
</dbReference>
<dbReference type="EMBL" id="RJSG01000002">
    <property type="protein sequence ID" value="RNL79026.1"/>
    <property type="molecule type" value="Genomic_DNA"/>
</dbReference>
<organism evidence="4 5">
    <name type="scientific">Nocardioides marmorisolisilvae</name>
    <dbReference type="NCBI Taxonomy" id="1542737"/>
    <lineage>
        <taxon>Bacteria</taxon>
        <taxon>Bacillati</taxon>
        <taxon>Actinomycetota</taxon>
        <taxon>Actinomycetes</taxon>
        <taxon>Propionibacteriales</taxon>
        <taxon>Nocardioidaceae</taxon>
        <taxon>Nocardioides</taxon>
    </lineage>
</organism>
<reference evidence="4 5" key="1">
    <citation type="submission" date="2018-11" db="EMBL/GenBank/DDBJ databases">
        <authorList>
            <person name="Li F."/>
        </authorList>
    </citation>
    <scope>NUCLEOTIDE SEQUENCE [LARGE SCALE GENOMIC DNA]</scope>
    <source>
        <strain evidence="4 5">KIS18-7</strain>
    </source>
</reference>
<dbReference type="SUPFAM" id="SSF52540">
    <property type="entry name" value="P-loop containing nucleoside triphosphate hydrolases"/>
    <property type="match status" value="1"/>
</dbReference>
<dbReference type="Pfam" id="PF00196">
    <property type="entry name" value="GerE"/>
    <property type="match status" value="1"/>
</dbReference>
<dbReference type="OrthoDB" id="3795727at2"/>
<name>A0A3N0DU58_9ACTN</name>
<dbReference type="CDD" id="cd06170">
    <property type="entry name" value="LuxR_C_like"/>
    <property type="match status" value="1"/>
</dbReference>
<dbReference type="RefSeq" id="WP_123233528.1">
    <property type="nucleotide sequence ID" value="NZ_RJSG01000002.1"/>
</dbReference>
<keyword evidence="2" id="KW-0067">ATP-binding</keyword>
<dbReference type="InterPro" id="IPR027417">
    <property type="entry name" value="P-loop_NTPase"/>
</dbReference>
<dbReference type="InterPro" id="IPR036388">
    <property type="entry name" value="WH-like_DNA-bd_sf"/>
</dbReference>
<dbReference type="GO" id="GO:0005524">
    <property type="term" value="F:ATP binding"/>
    <property type="evidence" value="ECO:0007669"/>
    <property type="project" value="UniProtKB-KW"/>
</dbReference>
<evidence type="ECO:0000313" key="4">
    <source>
        <dbReference type="EMBL" id="RNL79026.1"/>
    </source>
</evidence>
<comment type="caution">
    <text evidence="4">The sequence shown here is derived from an EMBL/GenBank/DDBJ whole genome shotgun (WGS) entry which is preliminary data.</text>
</comment>
<dbReference type="GO" id="GO:0006355">
    <property type="term" value="P:regulation of DNA-templated transcription"/>
    <property type="evidence" value="ECO:0007669"/>
    <property type="project" value="InterPro"/>
</dbReference>
<dbReference type="PRINTS" id="PR00038">
    <property type="entry name" value="HTHLUXR"/>
</dbReference>
<dbReference type="SMART" id="SM00421">
    <property type="entry name" value="HTH_LUXR"/>
    <property type="match status" value="1"/>
</dbReference>
<dbReference type="InterPro" id="IPR019734">
    <property type="entry name" value="TPR_rpt"/>
</dbReference>
<dbReference type="InterPro" id="IPR000792">
    <property type="entry name" value="Tscrpt_reg_LuxR_C"/>
</dbReference>
<dbReference type="InterPro" id="IPR016032">
    <property type="entry name" value="Sig_transdc_resp-reg_C-effctor"/>
</dbReference>
<dbReference type="GO" id="GO:0004016">
    <property type="term" value="F:adenylate cyclase activity"/>
    <property type="evidence" value="ECO:0007669"/>
    <property type="project" value="TreeGrafter"/>
</dbReference>
<dbReference type="Gene3D" id="1.25.40.10">
    <property type="entry name" value="Tetratricopeptide repeat domain"/>
    <property type="match status" value="1"/>
</dbReference>
<keyword evidence="5" id="KW-1185">Reference proteome</keyword>
<dbReference type="Pfam" id="PF13191">
    <property type="entry name" value="AAA_16"/>
    <property type="match status" value="1"/>
</dbReference>
<gene>
    <name evidence="4" type="ORF">EFL95_08255</name>
</gene>
<dbReference type="PANTHER" id="PTHR16305">
    <property type="entry name" value="TESTICULAR SOLUBLE ADENYLYL CYCLASE"/>
    <property type="match status" value="1"/>
</dbReference>
<protein>
    <submittedName>
        <fullName evidence="4">LuxR family transcriptional regulator</fullName>
    </submittedName>
</protein>
<proteinExistence type="predicted"/>
<dbReference type="PANTHER" id="PTHR16305:SF35">
    <property type="entry name" value="TRANSCRIPTIONAL ACTIVATOR DOMAIN"/>
    <property type="match status" value="1"/>
</dbReference>
<sequence>MTSTLPAGADILGAMPQRVSATVMVGRDAPLDTLRGSVAALAATGGRVVVVGGEAGAGKTRLVTEFVDGLGEGTRVLLGGCLELGEALLPLAPLAGILRQLGQELGDEQAAAEVGPELAAFLPGRSGGNVESLWSGQASLFEAFSALLDRLSSQGPLVLVLEDLHWADRSTLDLLTWLSRTVVTSPVLLVATYRSDEMRRSHPLRAVLAEMSRLPQVERLELEPLGEADVVALLNDIQGDALPAELTRQVVERSEGNPFFAEELLAAVGSGSMPLTLRDILSARLDKLPEPAKEVLRIAAAAGRRVDHRLLEVVASLGPDELDAGLRSAVEEQALVAESDGFRFRHALLQEAVHEQLLPGERTRLARSFADALLADPSLAGGGAAAVDAELAHHAAASHDLDLAFTSLVRAGRRARSLFAFNEARRHYQGAIELAGKVSADAAASVPPTWELLRAAAFCCRQSGEPAIGVGHLRQAISLLDEETDRVAIGGLYAELSEGLWINGEGDEALVAAEEGVRLLTGYRTREAAEAFGFRARLLMLLGRFDEAVEPGRLGVEIAREVDAPLELSRAENALGTSLASLGEIDEGLPRLKEAIEIGRRNNIGADTVRGYINLVSSLKTPIDDVAQAEVWAREGMAFAKEHGITGSMCDWLRMEYGDVLIRLGRWAEAEDVLTEVRTGFSTGVSGLYFEVSHGLLAVTQGNLEEAEDHLRRSHELAPIIRDPQAIAPQVGVRMLIELGRGRHEVGDAIDLLAPHILDAQTYGPLALTARVCTVAALAGDPSGITGLRRIQELFEKRSDGANAVQAGNIAGWLSVVAAEIARAEGKDDPELWAAALAAMTERVQAEHALYAGVRLADALGSADRLDEATEQAGRTHQAALAIGAVPLAAEVEMLARKHRLKLPGIATTQGAAGLTGREREVLRLVGQGRTNREIGTELFISEKTASVHVSNILAKLGAANRGEAAAIGRDRGI</sequence>
<dbReference type="GO" id="GO:0003677">
    <property type="term" value="F:DNA binding"/>
    <property type="evidence" value="ECO:0007669"/>
    <property type="project" value="InterPro"/>
</dbReference>
<accession>A0A3N0DU58</accession>
<dbReference type="PROSITE" id="PS50043">
    <property type="entry name" value="HTH_LUXR_2"/>
    <property type="match status" value="1"/>
</dbReference>
<dbReference type="InterPro" id="IPR041664">
    <property type="entry name" value="AAA_16"/>
</dbReference>
<evidence type="ECO:0000256" key="1">
    <source>
        <dbReference type="ARBA" id="ARBA00022741"/>
    </source>
</evidence>